<name>A0A8X7BWD7_9ARAC</name>
<evidence type="ECO:0000313" key="1">
    <source>
        <dbReference type="EMBL" id="GFY44389.1"/>
    </source>
</evidence>
<dbReference type="EMBL" id="BMAV01004220">
    <property type="protein sequence ID" value="GFY44389.1"/>
    <property type="molecule type" value="Genomic_DNA"/>
</dbReference>
<proteinExistence type="predicted"/>
<comment type="caution">
    <text evidence="1">The sequence shown here is derived from an EMBL/GenBank/DDBJ whole genome shotgun (WGS) entry which is preliminary data.</text>
</comment>
<gene>
    <name evidence="1" type="primary">AVEN_12835_1</name>
    <name evidence="1" type="ORF">TNIN_108661</name>
</gene>
<sequence>METLTSESAAGTSSAQEAGRYLGLPPSSICNIFHGVLNQYPYKVQSCHELLPSDTIEREREAFARWALTKIEKDFSWIFNIL</sequence>
<dbReference type="AlphaFoldDB" id="A0A8X7BWD7"/>
<accession>A0A8X7BWD7</accession>
<reference evidence="1" key="1">
    <citation type="submission" date="2020-08" db="EMBL/GenBank/DDBJ databases">
        <title>Multicomponent nature underlies the extraordinary mechanical properties of spider dragline silk.</title>
        <authorList>
            <person name="Kono N."/>
            <person name="Nakamura H."/>
            <person name="Mori M."/>
            <person name="Yoshida Y."/>
            <person name="Ohtoshi R."/>
            <person name="Malay A.D."/>
            <person name="Moran D.A.P."/>
            <person name="Tomita M."/>
            <person name="Numata K."/>
            <person name="Arakawa K."/>
        </authorList>
    </citation>
    <scope>NUCLEOTIDE SEQUENCE</scope>
</reference>
<dbReference type="OrthoDB" id="9971063at2759"/>
<organism evidence="1 2">
    <name type="scientific">Trichonephila inaurata madagascariensis</name>
    <dbReference type="NCBI Taxonomy" id="2747483"/>
    <lineage>
        <taxon>Eukaryota</taxon>
        <taxon>Metazoa</taxon>
        <taxon>Ecdysozoa</taxon>
        <taxon>Arthropoda</taxon>
        <taxon>Chelicerata</taxon>
        <taxon>Arachnida</taxon>
        <taxon>Araneae</taxon>
        <taxon>Araneomorphae</taxon>
        <taxon>Entelegynae</taxon>
        <taxon>Araneoidea</taxon>
        <taxon>Nephilidae</taxon>
        <taxon>Trichonephila</taxon>
        <taxon>Trichonephila inaurata</taxon>
    </lineage>
</organism>
<protein>
    <submittedName>
        <fullName evidence="1">Uncharacterized protein</fullName>
    </submittedName>
</protein>
<dbReference type="Proteomes" id="UP000886998">
    <property type="component" value="Unassembled WGS sequence"/>
</dbReference>
<evidence type="ECO:0000313" key="2">
    <source>
        <dbReference type="Proteomes" id="UP000886998"/>
    </source>
</evidence>
<keyword evidence="2" id="KW-1185">Reference proteome</keyword>